<keyword evidence="1" id="KW-0472">Membrane</keyword>
<evidence type="ECO:0000313" key="3">
    <source>
        <dbReference type="Proteomes" id="UP000240400"/>
    </source>
</evidence>
<dbReference type="RefSeq" id="WP_107644507.1">
    <property type="nucleotide sequence ID" value="NZ_CARIOE010000005.1"/>
</dbReference>
<proteinExistence type="predicted"/>
<feature type="transmembrane region" description="Helical" evidence="1">
    <location>
        <begin position="226"/>
        <end position="244"/>
    </location>
</feature>
<feature type="transmembrane region" description="Helical" evidence="1">
    <location>
        <begin position="200"/>
        <end position="220"/>
    </location>
</feature>
<comment type="caution">
    <text evidence="2">The sequence shown here is derived from an EMBL/GenBank/DDBJ whole genome shotgun (WGS) entry which is preliminary data.</text>
</comment>
<name>A0A2T4S874_9STAP</name>
<feature type="transmembrane region" description="Helical" evidence="1">
    <location>
        <begin position="320"/>
        <end position="338"/>
    </location>
</feature>
<sequence length="366" mass="41416">MNKKILGLVVSPGEAEKKVNTLIDMIPCALKEVSQNTEEWQVQTIVDSLTGSAESINEIFQKINAHTKKNAWDVTIGITDLPIFHEGKVVNADINEKNDVILISLPSLGWKLKKNVIKQLIIKMALTISESDNDSNNKRSPSFINIFPRNYKSVRLKIKETDSFHTRFILGSKIKGYMRILTGMTFINNPLNMLQTLSGVLAIGFTTGAFCMAFTTMWQLSYLFNGWRLLLASVSSILGMLAWITVSHNLWEVPSKKNRKKFRKLYNLTTLSTLMSSILIFYFILFLLFLLLSVTLLPPSFLGQTLGIKEGIGFTRYLDIAWFASSLATVVGAIGIGLSDEKLVLESTYGYRQKNRYRVLRNRKKR</sequence>
<evidence type="ECO:0000313" key="2">
    <source>
        <dbReference type="EMBL" id="PTK57805.1"/>
    </source>
</evidence>
<keyword evidence="1" id="KW-1133">Transmembrane helix</keyword>
<organism evidence="2 3">
    <name type="scientific">Staphylococcus nepalensis</name>
    <dbReference type="NCBI Taxonomy" id="214473"/>
    <lineage>
        <taxon>Bacteria</taxon>
        <taxon>Bacillati</taxon>
        <taxon>Bacillota</taxon>
        <taxon>Bacilli</taxon>
        <taxon>Bacillales</taxon>
        <taxon>Staphylococcaceae</taxon>
        <taxon>Staphylococcus</taxon>
    </lineage>
</organism>
<evidence type="ECO:0000256" key="1">
    <source>
        <dbReference type="SAM" id="Phobius"/>
    </source>
</evidence>
<dbReference type="OrthoDB" id="8477132at2"/>
<dbReference type="AlphaFoldDB" id="A0A2T4S874"/>
<feature type="transmembrane region" description="Helical" evidence="1">
    <location>
        <begin position="265"/>
        <end position="292"/>
    </location>
</feature>
<keyword evidence="1" id="KW-0812">Transmembrane</keyword>
<dbReference type="Proteomes" id="UP000240400">
    <property type="component" value="Unassembled WGS sequence"/>
</dbReference>
<protein>
    <submittedName>
        <fullName evidence="2">5,10-methylene-tetrahydrofolate dehydrogenase</fullName>
    </submittedName>
</protein>
<accession>A0A2T4S874</accession>
<dbReference type="EMBL" id="PZHR01000089">
    <property type="protein sequence ID" value="PTK57805.1"/>
    <property type="molecule type" value="Genomic_DNA"/>
</dbReference>
<reference evidence="2 3" key="1">
    <citation type="journal article" date="2016" name="Front. Microbiol.">
        <title>Comprehensive Phylogenetic Analysis of Bovine Non-aureus Staphylococci Species Based on Whole-Genome Sequencing.</title>
        <authorList>
            <person name="Naushad S."/>
            <person name="Barkema H.W."/>
            <person name="Luby C."/>
            <person name="Condas L.A."/>
            <person name="Nobrega D.B."/>
            <person name="Carson D.A."/>
            <person name="De Buck J."/>
        </authorList>
    </citation>
    <scope>NUCLEOTIDE SEQUENCE [LARGE SCALE GENOMIC DNA]</scope>
    <source>
        <strain evidence="2 3">SNUC 4337</strain>
    </source>
</reference>
<gene>
    <name evidence="2" type="ORF">BUZ61_11825</name>
</gene>